<keyword evidence="2 6" id="KW-0732">Signal</keyword>
<keyword evidence="4" id="KW-0564">Palmitate</keyword>
<evidence type="ECO:0000256" key="3">
    <source>
        <dbReference type="ARBA" id="ARBA00023136"/>
    </source>
</evidence>
<dbReference type="Pfam" id="PF13416">
    <property type="entry name" value="SBP_bac_8"/>
    <property type="match status" value="1"/>
</dbReference>
<dbReference type="PROSITE" id="PS51257">
    <property type="entry name" value="PROKAR_LIPOPROTEIN"/>
    <property type="match status" value="1"/>
</dbReference>
<dbReference type="Gene3D" id="3.40.190.10">
    <property type="entry name" value="Periplasmic binding protein-like II"/>
    <property type="match status" value="1"/>
</dbReference>
<dbReference type="EMBL" id="VXPY01000035">
    <property type="protein sequence ID" value="MYD89768.1"/>
    <property type="molecule type" value="Genomic_DNA"/>
</dbReference>
<dbReference type="CDD" id="cd13585">
    <property type="entry name" value="PBP2_TMBP_like"/>
    <property type="match status" value="1"/>
</dbReference>
<name>A0A6B1DQX8_9CHLR</name>
<evidence type="ECO:0000256" key="1">
    <source>
        <dbReference type="ARBA" id="ARBA00022475"/>
    </source>
</evidence>
<proteinExistence type="predicted"/>
<comment type="caution">
    <text evidence="7">The sequence shown here is derived from an EMBL/GenBank/DDBJ whole genome shotgun (WGS) entry which is preliminary data.</text>
</comment>
<accession>A0A6B1DQX8</accession>
<feature type="signal peptide" evidence="6">
    <location>
        <begin position="1"/>
        <end position="24"/>
    </location>
</feature>
<protein>
    <submittedName>
        <fullName evidence="7">Sugar ABC transporter substrate-binding protein</fullName>
    </submittedName>
</protein>
<evidence type="ECO:0000256" key="5">
    <source>
        <dbReference type="ARBA" id="ARBA00023288"/>
    </source>
</evidence>
<gene>
    <name evidence="7" type="ORF">F4Y08_05430</name>
</gene>
<keyword evidence="5" id="KW-0449">Lipoprotein</keyword>
<dbReference type="InterPro" id="IPR006059">
    <property type="entry name" value="SBP"/>
</dbReference>
<keyword evidence="3" id="KW-0472">Membrane</keyword>
<organism evidence="7">
    <name type="scientific">Caldilineaceae bacterium SB0662_bin_9</name>
    <dbReference type="NCBI Taxonomy" id="2605258"/>
    <lineage>
        <taxon>Bacteria</taxon>
        <taxon>Bacillati</taxon>
        <taxon>Chloroflexota</taxon>
        <taxon>Caldilineae</taxon>
        <taxon>Caldilineales</taxon>
        <taxon>Caldilineaceae</taxon>
    </lineage>
</organism>
<dbReference type="InterPro" id="IPR050490">
    <property type="entry name" value="Bact_solute-bd_prot1"/>
</dbReference>
<feature type="chain" id="PRO_5025471030" evidence="6">
    <location>
        <begin position="25"/>
        <end position="436"/>
    </location>
</feature>
<dbReference type="PANTHER" id="PTHR43649">
    <property type="entry name" value="ARABINOSE-BINDING PROTEIN-RELATED"/>
    <property type="match status" value="1"/>
</dbReference>
<dbReference type="PANTHER" id="PTHR43649:SF33">
    <property type="entry name" value="POLYGALACTURONAN_RHAMNOGALACTURONAN-BINDING PROTEIN YTCQ"/>
    <property type="match status" value="1"/>
</dbReference>
<dbReference type="AlphaFoldDB" id="A0A6B1DQX8"/>
<evidence type="ECO:0000256" key="4">
    <source>
        <dbReference type="ARBA" id="ARBA00023139"/>
    </source>
</evidence>
<reference evidence="7" key="1">
    <citation type="submission" date="2019-09" db="EMBL/GenBank/DDBJ databases">
        <title>Characterisation of the sponge microbiome using genome-centric metagenomics.</title>
        <authorList>
            <person name="Engelberts J.P."/>
            <person name="Robbins S.J."/>
            <person name="De Goeij J.M."/>
            <person name="Aranda M."/>
            <person name="Bell S.C."/>
            <person name="Webster N.S."/>
        </authorList>
    </citation>
    <scope>NUCLEOTIDE SEQUENCE</scope>
    <source>
        <strain evidence="7">SB0662_bin_9</strain>
    </source>
</reference>
<evidence type="ECO:0000256" key="6">
    <source>
        <dbReference type="SAM" id="SignalP"/>
    </source>
</evidence>
<dbReference type="SUPFAM" id="SSF53850">
    <property type="entry name" value="Periplasmic binding protein-like II"/>
    <property type="match status" value="1"/>
</dbReference>
<evidence type="ECO:0000256" key="2">
    <source>
        <dbReference type="ARBA" id="ARBA00022729"/>
    </source>
</evidence>
<sequence length="436" mass="47319">MRTRFLTVLALLGVLAIAVTGCAAAPPDAAAPGETVVTWAMWGSPAELATHQSVADAYMAENPDVTIEILSEPWGDYFTKMQALWAGGDGSVIPDILFLWPTPSYAAEGVLENLQPYIDRDGYNLDDYWPDLLESAKYDGDVYGFPRDIGLEVLYYNKDIFDEVGVPYPDETWTWADLESAANQLKVVDDTGRVSRYGLGMEGGKYMLWVLQNHGALLDDYRNPSTCTLDQPEAVQGLEFFANLMATNAAMTSDNLNQAGGDAAVFQAGQVAMIIQNASRVSAFNAAEMNYDVSVVPIPDGGRRAASAGGAAWTMSADSDNKEDAWHFLQWLQSTNGGQRIYTASGEIFPALQSTAMSDAFLNPDNPPANRQAFLTEGLNATVGRFGYFPEWGYLSGNFVSPHINQIWTGDLTPADAAAAVCEGVNQYLQDEGFPK</sequence>
<keyword evidence="1" id="KW-1003">Cell membrane</keyword>
<evidence type="ECO:0000313" key="7">
    <source>
        <dbReference type="EMBL" id="MYD89768.1"/>
    </source>
</evidence>